<keyword evidence="4 6" id="KW-1133">Transmembrane helix</keyword>
<dbReference type="Pfam" id="PF01554">
    <property type="entry name" value="MatE"/>
    <property type="match status" value="2"/>
</dbReference>
<comment type="similarity">
    <text evidence="2 6">Belongs to the multi antimicrobial extrusion (MATE) (TC 2.A.66.1) family.</text>
</comment>
<keyword evidence="9" id="KW-1185">Reference proteome</keyword>
<protein>
    <recommendedName>
        <fullName evidence="6">Protein DETOXIFICATION</fullName>
    </recommendedName>
    <alternativeName>
        <fullName evidence="6">Multidrug and toxic compound extrusion protein</fullName>
    </alternativeName>
</protein>
<dbReference type="CDD" id="cd13132">
    <property type="entry name" value="MATE_eukaryotic"/>
    <property type="match status" value="1"/>
</dbReference>
<evidence type="ECO:0000313" key="8">
    <source>
        <dbReference type="EMBL" id="CAK9222979.1"/>
    </source>
</evidence>
<accession>A0ABP0UJD5</accession>
<feature type="transmembrane region" description="Helical" evidence="6">
    <location>
        <begin position="267"/>
        <end position="290"/>
    </location>
</feature>
<keyword evidence="5 6" id="KW-0472">Membrane</keyword>
<feature type="transmembrane region" description="Helical" evidence="6">
    <location>
        <begin position="473"/>
        <end position="492"/>
    </location>
</feature>
<comment type="caution">
    <text evidence="6">Lacks conserved residue(s) required for the propagation of feature annotation.</text>
</comment>
<feature type="transmembrane region" description="Helical" evidence="6">
    <location>
        <begin position="175"/>
        <end position="199"/>
    </location>
</feature>
<evidence type="ECO:0000256" key="4">
    <source>
        <dbReference type="ARBA" id="ARBA00022989"/>
    </source>
</evidence>
<organism evidence="8 9">
    <name type="scientific">Sphagnum troendelagicum</name>
    <dbReference type="NCBI Taxonomy" id="128251"/>
    <lineage>
        <taxon>Eukaryota</taxon>
        <taxon>Viridiplantae</taxon>
        <taxon>Streptophyta</taxon>
        <taxon>Embryophyta</taxon>
        <taxon>Bryophyta</taxon>
        <taxon>Sphagnophytina</taxon>
        <taxon>Sphagnopsida</taxon>
        <taxon>Sphagnales</taxon>
        <taxon>Sphagnaceae</taxon>
        <taxon>Sphagnum</taxon>
    </lineage>
</organism>
<dbReference type="InterPro" id="IPR045069">
    <property type="entry name" value="MATE_euk"/>
</dbReference>
<evidence type="ECO:0000256" key="2">
    <source>
        <dbReference type="ARBA" id="ARBA00010199"/>
    </source>
</evidence>
<evidence type="ECO:0000256" key="3">
    <source>
        <dbReference type="ARBA" id="ARBA00022692"/>
    </source>
</evidence>
<feature type="region of interest" description="Disordered" evidence="7">
    <location>
        <begin position="1"/>
        <end position="21"/>
    </location>
</feature>
<evidence type="ECO:0000256" key="6">
    <source>
        <dbReference type="RuleBase" id="RU004914"/>
    </source>
</evidence>
<dbReference type="Proteomes" id="UP001497512">
    <property type="component" value="Chromosome 4"/>
</dbReference>
<dbReference type="InterPro" id="IPR002528">
    <property type="entry name" value="MATE_fam"/>
</dbReference>
<dbReference type="NCBIfam" id="TIGR00797">
    <property type="entry name" value="matE"/>
    <property type="match status" value="1"/>
</dbReference>
<name>A0ABP0UJD5_9BRYO</name>
<feature type="transmembrane region" description="Helical" evidence="6">
    <location>
        <begin position="498"/>
        <end position="521"/>
    </location>
</feature>
<evidence type="ECO:0000256" key="5">
    <source>
        <dbReference type="ARBA" id="ARBA00023136"/>
    </source>
</evidence>
<evidence type="ECO:0000313" key="9">
    <source>
        <dbReference type="Proteomes" id="UP001497512"/>
    </source>
</evidence>
<comment type="subcellular location">
    <subcellularLocation>
        <location evidence="1">Membrane</location>
        <topology evidence="1">Multi-pass membrane protein</topology>
    </subcellularLocation>
</comment>
<keyword evidence="3 6" id="KW-0812">Transmembrane</keyword>
<proteinExistence type="inferred from homology"/>
<evidence type="ECO:0000256" key="1">
    <source>
        <dbReference type="ARBA" id="ARBA00004141"/>
    </source>
</evidence>
<feature type="transmembrane region" description="Helical" evidence="6">
    <location>
        <begin position="437"/>
        <end position="461"/>
    </location>
</feature>
<dbReference type="PANTHER" id="PTHR11206">
    <property type="entry name" value="MULTIDRUG RESISTANCE PROTEIN"/>
    <property type="match status" value="1"/>
</dbReference>
<feature type="transmembrane region" description="Helical" evidence="6">
    <location>
        <begin position="205"/>
        <end position="226"/>
    </location>
</feature>
<feature type="transmembrane region" description="Helical" evidence="6">
    <location>
        <begin position="395"/>
        <end position="417"/>
    </location>
</feature>
<dbReference type="EMBL" id="OZ019896">
    <property type="protein sequence ID" value="CAK9222979.1"/>
    <property type="molecule type" value="Genomic_DNA"/>
</dbReference>
<sequence>MAKKKNHVKTLAAGEDPNKDPSLVAAAENLETKMVVASVAPVVAGDGAGDPASIMRLETHGVAGSYVKVLDKEKMKVVADRPLRSMWSELQKQCWLAGPTFLTLMLNELRQLMVVSFVARLGASYLAAYSLGNSFVFMIGFDSLIGLASGLETLCGQAYGAKEYHLLRIYLQRGVFVLLIAALPISLAVFYMAPILVAFGENTELAAHAQVFGRWLIPSLVTYTFLSPLVNFCQCQHMVVSVMWAEAVAFSLQLPICFLLITKLKIGYQAGAVAFSTAVIFEALALATIVRFSSKGKKVFSSFSMHEVLHDLVGFLKLAVPAAGMTCLERWTYQILSLLAGLLPHSEIELAAYTIRNESLMYMFVLRIYLRKSVCSVRVSNELGAGRPHAAKFSVFMSIMMSMGVGIIMAAMVLLPQNVWGHAFSKEQEVLDRVSMVAPYLAAVTILNCIQVVLSGVMRGIGLQKVGAYTNLGAYYGVGLATAMILIFVFQFDGRGLWIGMLCGVTAQTVALTTISLFLNWESLSKEALKRISLSQSSLPSTTVPLLAEDKATALFTSPVCIISTFYAACAQNAFH</sequence>
<gene>
    <name evidence="8" type="ORF">CSSPTR1EN2_LOCUS16598</name>
</gene>
<reference evidence="8" key="1">
    <citation type="submission" date="2024-02" db="EMBL/GenBank/DDBJ databases">
        <authorList>
            <consortium name="ELIXIR-Norway"/>
            <consortium name="Elixir Norway"/>
        </authorList>
    </citation>
    <scope>NUCLEOTIDE SEQUENCE</scope>
</reference>
<feature type="transmembrane region" description="Helical" evidence="6">
    <location>
        <begin position="238"/>
        <end position="261"/>
    </location>
</feature>
<evidence type="ECO:0000256" key="7">
    <source>
        <dbReference type="SAM" id="MobiDB-lite"/>
    </source>
</evidence>